<dbReference type="EMBL" id="MRCB01000056">
    <property type="protein sequence ID" value="OKH17930.1"/>
    <property type="molecule type" value="Genomic_DNA"/>
</dbReference>
<dbReference type="PANTHER" id="PTHR30006:SF15">
    <property type="entry name" value="IRON-UTILIZATION PERIPLASMIC PROTEIN"/>
    <property type="match status" value="1"/>
</dbReference>
<evidence type="ECO:0000256" key="5">
    <source>
        <dbReference type="SAM" id="SignalP"/>
    </source>
</evidence>
<dbReference type="GO" id="GO:0046872">
    <property type="term" value="F:metal ion binding"/>
    <property type="evidence" value="ECO:0007669"/>
    <property type="project" value="UniProtKB-KW"/>
</dbReference>
<protein>
    <submittedName>
        <fullName evidence="6">Fe(3+) ABC transporter substrate-binding protein</fullName>
    </submittedName>
</protein>
<dbReference type="SUPFAM" id="SSF53850">
    <property type="entry name" value="Periplasmic binding protein-like II"/>
    <property type="match status" value="1"/>
</dbReference>
<dbReference type="PANTHER" id="PTHR30006">
    <property type="entry name" value="THIAMINE-BINDING PERIPLASMIC PROTEIN-RELATED"/>
    <property type="match status" value="1"/>
</dbReference>
<dbReference type="GO" id="GO:0006826">
    <property type="term" value="P:iron ion transport"/>
    <property type="evidence" value="ECO:0007669"/>
    <property type="project" value="UniProtKB-KW"/>
</dbReference>
<evidence type="ECO:0000256" key="4">
    <source>
        <dbReference type="PIRSR" id="PIRSR002825-1"/>
    </source>
</evidence>
<dbReference type="Gene3D" id="3.40.190.10">
    <property type="entry name" value="Periplasmic binding protein-like II"/>
    <property type="match status" value="2"/>
</dbReference>
<proteinExistence type="inferred from homology"/>
<evidence type="ECO:0000313" key="7">
    <source>
        <dbReference type="Proteomes" id="UP000186868"/>
    </source>
</evidence>
<keyword evidence="3 5" id="KW-0732">Signal</keyword>
<feature type="binding site" evidence="4">
    <location>
        <position position="229"/>
    </location>
    <ligand>
        <name>Fe cation</name>
        <dbReference type="ChEBI" id="CHEBI:24875"/>
    </ligand>
</feature>
<keyword evidence="2" id="KW-0410">Iron transport</keyword>
<dbReference type="InterPro" id="IPR026045">
    <property type="entry name" value="Ferric-bd"/>
</dbReference>
<dbReference type="STRING" id="1921803.NIES593_22670"/>
<comment type="similarity">
    <text evidence="1">Belongs to the bacterial solute-binding protein 1 family.</text>
</comment>
<keyword evidence="2" id="KW-0813">Transport</keyword>
<feature type="binding site" evidence="4">
    <location>
        <position position="42"/>
    </location>
    <ligand>
        <name>Fe cation</name>
        <dbReference type="ChEBI" id="CHEBI:24875"/>
    </ligand>
</feature>
<sequence>MNKISRRVFLGTSTAAIAVAASQLTTSCTNRTKQINLYSSRHYNTDTQLYDDFTKQTGIEVNVVEGEADQLLERIKSEGASGPADVFVTVDVARLWRAEEAGIFAPITSSVIEQRIPKYMRHPEGYWFGFAKRARVIMYNKERVKPSELSTYEALADPKWKGRIVVRPASNTYNQSLVASMIVAHGEQETEKWCRGIVANFAQPPQGNDMNRIEAVASGVADLTLANTYYFVRFAKSKDPAKQEVFKKVGVFFPNQQDRGAHVNLSGAGLVKTSRNREEAIQFLEFLTSDTAQVFLTKDNYEYPAVEGLSLDPVLASLGSFKPDLTDIASYGPNLAKAVEVMARAGWK</sequence>
<name>A0A1U7H756_9CYAN</name>
<dbReference type="GO" id="GO:0030288">
    <property type="term" value="C:outer membrane-bounded periplasmic space"/>
    <property type="evidence" value="ECO:0007669"/>
    <property type="project" value="TreeGrafter"/>
</dbReference>
<organism evidence="6 7">
    <name type="scientific">Hydrococcus rivularis NIES-593</name>
    <dbReference type="NCBI Taxonomy" id="1921803"/>
    <lineage>
        <taxon>Bacteria</taxon>
        <taxon>Bacillati</taxon>
        <taxon>Cyanobacteriota</taxon>
        <taxon>Cyanophyceae</taxon>
        <taxon>Pleurocapsales</taxon>
        <taxon>Hydrococcaceae</taxon>
        <taxon>Hydrococcus</taxon>
    </lineage>
</organism>
<comment type="caution">
    <text evidence="6">The sequence shown here is derived from an EMBL/GenBank/DDBJ whole genome shotgun (WGS) entry which is preliminary data.</text>
</comment>
<feature type="binding site" evidence="4">
    <location>
        <position position="230"/>
    </location>
    <ligand>
        <name>Fe cation</name>
        <dbReference type="ChEBI" id="CHEBI:24875"/>
    </ligand>
</feature>
<keyword evidence="4" id="KW-0479">Metal-binding</keyword>
<accession>A0A1U7H756</accession>
<dbReference type="OrthoDB" id="9769319at2"/>
<dbReference type="PIRSF" id="PIRSF002825">
    <property type="entry name" value="CfbpA"/>
    <property type="match status" value="1"/>
</dbReference>
<keyword evidence="4" id="KW-0408">Iron</keyword>
<evidence type="ECO:0000313" key="6">
    <source>
        <dbReference type="EMBL" id="OKH17930.1"/>
    </source>
</evidence>
<evidence type="ECO:0000256" key="3">
    <source>
        <dbReference type="ARBA" id="ARBA00022729"/>
    </source>
</evidence>
<dbReference type="RefSeq" id="WP_073601744.1">
    <property type="nucleotide sequence ID" value="NZ_MRCB01000056.1"/>
</dbReference>
<dbReference type="Pfam" id="PF13416">
    <property type="entry name" value="SBP_bac_8"/>
    <property type="match status" value="1"/>
</dbReference>
<feature type="chain" id="PRO_5013387184" evidence="5">
    <location>
        <begin position="21"/>
        <end position="348"/>
    </location>
</feature>
<evidence type="ECO:0000256" key="1">
    <source>
        <dbReference type="ARBA" id="ARBA00008520"/>
    </source>
</evidence>
<dbReference type="AlphaFoldDB" id="A0A1U7H756"/>
<evidence type="ECO:0000256" key="2">
    <source>
        <dbReference type="ARBA" id="ARBA00022496"/>
    </source>
</evidence>
<dbReference type="CDD" id="cd13542">
    <property type="entry name" value="PBP2_FutA1_ilke"/>
    <property type="match status" value="1"/>
</dbReference>
<reference evidence="6 7" key="1">
    <citation type="submission" date="2016-11" db="EMBL/GenBank/DDBJ databases">
        <title>Draft Genome Sequences of Nine Cyanobacterial Strains from Diverse Habitats.</title>
        <authorList>
            <person name="Zhu T."/>
            <person name="Hou S."/>
            <person name="Lu X."/>
            <person name="Hess W.R."/>
        </authorList>
    </citation>
    <scope>NUCLEOTIDE SEQUENCE [LARGE SCALE GENOMIC DNA]</scope>
    <source>
        <strain evidence="6 7">NIES-593</strain>
    </source>
</reference>
<dbReference type="PROSITE" id="PS51257">
    <property type="entry name" value="PROKAR_LIPOPROTEIN"/>
    <property type="match status" value="1"/>
</dbReference>
<dbReference type="Proteomes" id="UP000186868">
    <property type="component" value="Unassembled WGS sequence"/>
</dbReference>
<feature type="signal peptide" evidence="5">
    <location>
        <begin position="1"/>
        <end position="20"/>
    </location>
</feature>
<keyword evidence="2" id="KW-0406">Ion transport</keyword>
<gene>
    <name evidence="6" type="ORF">NIES593_22670</name>
</gene>
<dbReference type="InterPro" id="IPR006059">
    <property type="entry name" value="SBP"/>
</dbReference>
<keyword evidence="7" id="KW-1185">Reference proteome</keyword>